<dbReference type="AlphaFoldDB" id="A0A937X8B6"/>
<evidence type="ECO:0000313" key="2">
    <source>
        <dbReference type="EMBL" id="MBM3275970.1"/>
    </source>
</evidence>
<organism evidence="2 3">
    <name type="scientific">Candidatus Tanganyikabacteria bacterium</name>
    <dbReference type="NCBI Taxonomy" id="2961651"/>
    <lineage>
        <taxon>Bacteria</taxon>
        <taxon>Bacillati</taxon>
        <taxon>Candidatus Sericytochromatia</taxon>
        <taxon>Candidatus Tanganyikabacteria</taxon>
    </lineage>
</organism>
<comment type="caution">
    <text evidence="2">The sequence shown here is derived from an EMBL/GenBank/DDBJ whole genome shotgun (WGS) entry which is preliminary data.</text>
</comment>
<dbReference type="EMBL" id="VGJX01000801">
    <property type="protein sequence ID" value="MBM3275970.1"/>
    <property type="molecule type" value="Genomic_DNA"/>
</dbReference>
<evidence type="ECO:0000313" key="3">
    <source>
        <dbReference type="Proteomes" id="UP000703893"/>
    </source>
</evidence>
<sequence length="193" mass="20011">MAVQSIRQAGDRPQTPSERISAGMRDRADMTQEILDRQVRDESAAARVSAQSSTDPTTLRATEVVALAQMVLTREFRGPVRTATAQELLHQAKVALGRGESSLAADLASLASRVMNPPIAGSGPGGALPPAGELMHEGGGAALDVSAGPGAGIRKLAAREPELDLAPPPAEARPLPIRLMTDGTPRGIPSAFL</sequence>
<protein>
    <submittedName>
        <fullName evidence="2">Uncharacterized protein</fullName>
    </submittedName>
</protein>
<gene>
    <name evidence="2" type="ORF">FJZ00_12520</name>
</gene>
<dbReference type="Proteomes" id="UP000703893">
    <property type="component" value="Unassembled WGS sequence"/>
</dbReference>
<accession>A0A937X8B6</accession>
<proteinExistence type="predicted"/>
<feature type="region of interest" description="Disordered" evidence="1">
    <location>
        <begin position="162"/>
        <end position="181"/>
    </location>
</feature>
<reference evidence="2 3" key="1">
    <citation type="submission" date="2019-03" db="EMBL/GenBank/DDBJ databases">
        <title>Lake Tanganyika Metagenome-Assembled Genomes (MAGs).</title>
        <authorList>
            <person name="Tran P."/>
        </authorList>
    </citation>
    <scope>NUCLEOTIDE SEQUENCE [LARGE SCALE GENOMIC DNA]</scope>
    <source>
        <strain evidence="2">K_DeepCast_65m_m2_236</strain>
    </source>
</reference>
<name>A0A937X8B6_9BACT</name>
<evidence type="ECO:0000256" key="1">
    <source>
        <dbReference type="SAM" id="MobiDB-lite"/>
    </source>
</evidence>
<feature type="region of interest" description="Disordered" evidence="1">
    <location>
        <begin position="1"/>
        <end position="30"/>
    </location>
</feature>